<dbReference type="InterPro" id="IPR009057">
    <property type="entry name" value="Homeodomain-like_sf"/>
</dbReference>
<name>A0A919YRV8_9BACL</name>
<dbReference type="PROSITE" id="PS00041">
    <property type="entry name" value="HTH_ARAC_FAMILY_1"/>
    <property type="match status" value="1"/>
</dbReference>
<dbReference type="RefSeq" id="WP_213516249.1">
    <property type="nucleotide sequence ID" value="NZ_BOSE01000005.1"/>
</dbReference>
<evidence type="ECO:0000256" key="3">
    <source>
        <dbReference type="ARBA" id="ARBA00022553"/>
    </source>
</evidence>
<dbReference type="PANTHER" id="PTHR42713:SF3">
    <property type="entry name" value="TRANSCRIPTIONAL REGULATORY PROTEIN HPTR"/>
    <property type="match status" value="1"/>
</dbReference>
<dbReference type="GO" id="GO:0003700">
    <property type="term" value="F:DNA-binding transcription factor activity"/>
    <property type="evidence" value="ECO:0007669"/>
    <property type="project" value="InterPro"/>
</dbReference>
<evidence type="ECO:0000256" key="7">
    <source>
        <dbReference type="ARBA" id="ARBA00023163"/>
    </source>
</evidence>
<keyword evidence="7" id="KW-0804">Transcription</keyword>
<dbReference type="Proteomes" id="UP000683139">
    <property type="component" value="Unassembled WGS sequence"/>
</dbReference>
<evidence type="ECO:0008006" key="13">
    <source>
        <dbReference type="Google" id="ProtNLM"/>
    </source>
</evidence>
<dbReference type="Pfam" id="PF12833">
    <property type="entry name" value="HTH_18"/>
    <property type="match status" value="1"/>
</dbReference>
<dbReference type="Pfam" id="PF00072">
    <property type="entry name" value="Response_reg"/>
    <property type="match status" value="1"/>
</dbReference>
<dbReference type="PROSITE" id="PS50110">
    <property type="entry name" value="RESPONSE_REGULATORY"/>
    <property type="match status" value="1"/>
</dbReference>
<dbReference type="GO" id="GO:0000160">
    <property type="term" value="P:phosphorelay signal transduction system"/>
    <property type="evidence" value="ECO:0007669"/>
    <property type="project" value="UniProtKB-KW"/>
</dbReference>
<dbReference type="InterPro" id="IPR041522">
    <property type="entry name" value="CdaR_GGDEF"/>
</dbReference>
<feature type="domain" description="Response regulatory" evidence="10">
    <location>
        <begin position="6"/>
        <end position="123"/>
    </location>
</feature>
<dbReference type="SUPFAM" id="SSF52172">
    <property type="entry name" value="CheY-like"/>
    <property type="match status" value="1"/>
</dbReference>
<evidence type="ECO:0000259" key="10">
    <source>
        <dbReference type="PROSITE" id="PS50110"/>
    </source>
</evidence>
<evidence type="ECO:0000256" key="2">
    <source>
        <dbReference type="ARBA" id="ARBA00022490"/>
    </source>
</evidence>
<evidence type="ECO:0000256" key="5">
    <source>
        <dbReference type="ARBA" id="ARBA00023015"/>
    </source>
</evidence>
<dbReference type="AlphaFoldDB" id="A0A919YRV8"/>
<dbReference type="GO" id="GO:0043565">
    <property type="term" value="F:sequence-specific DNA binding"/>
    <property type="evidence" value="ECO:0007669"/>
    <property type="project" value="InterPro"/>
</dbReference>
<comment type="caution">
    <text evidence="11">The sequence shown here is derived from an EMBL/GenBank/DDBJ whole genome shotgun (WGS) entry which is preliminary data.</text>
</comment>
<feature type="modified residue" description="4-aspartylphosphate" evidence="8">
    <location>
        <position position="58"/>
    </location>
</feature>
<dbReference type="EMBL" id="BOSE01000005">
    <property type="protein sequence ID" value="GIP17189.1"/>
    <property type="molecule type" value="Genomic_DNA"/>
</dbReference>
<dbReference type="InterPro" id="IPR020449">
    <property type="entry name" value="Tscrpt_reg_AraC-type_HTH"/>
</dbReference>
<evidence type="ECO:0000256" key="1">
    <source>
        <dbReference type="ARBA" id="ARBA00004496"/>
    </source>
</evidence>
<organism evidence="11 12">
    <name type="scientific">Paenibacillus montaniterrae</name>
    <dbReference type="NCBI Taxonomy" id="429341"/>
    <lineage>
        <taxon>Bacteria</taxon>
        <taxon>Bacillati</taxon>
        <taxon>Bacillota</taxon>
        <taxon>Bacilli</taxon>
        <taxon>Bacillales</taxon>
        <taxon>Paenibacillaceae</taxon>
        <taxon>Paenibacillus</taxon>
    </lineage>
</organism>
<feature type="domain" description="HTH araC/xylS-type" evidence="9">
    <location>
        <begin position="431"/>
        <end position="529"/>
    </location>
</feature>
<proteinExistence type="predicted"/>
<dbReference type="CDD" id="cd17536">
    <property type="entry name" value="REC_YesN-like"/>
    <property type="match status" value="1"/>
</dbReference>
<dbReference type="Gene3D" id="3.40.50.2300">
    <property type="match status" value="1"/>
</dbReference>
<dbReference type="Gene3D" id="1.10.10.60">
    <property type="entry name" value="Homeodomain-like"/>
    <property type="match status" value="2"/>
</dbReference>
<evidence type="ECO:0000256" key="6">
    <source>
        <dbReference type="ARBA" id="ARBA00023125"/>
    </source>
</evidence>
<keyword evidence="5" id="KW-0805">Transcription regulation</keyword>
<keyword evidence="2" id="KW-0963">Cytoplasm</keyword>
<evidence type="ECO:0000256" key="8">
    <source>
        <dbReference type="PROSITE-ProRule" id="PRU00169"/>
    </source>
</evidence>
<gene>
    <name evidence="11" type="ORF">J40TS1_28310</name>
</gene>
<sequence>MNRNITVLFADDEPLIVKGLSKLLPWSELGIEIVGYAYDGKELLELMQRHSPDIVISDISMPHYSGIDIIKEAKLRELPSKIIFISAYQEFSYARDAIAYGAVEYLVKPIKKSDLESAVAKTLSLIHEENEEDLRRNKLDHLERINRDSEVELWLEQLTEGLLAESSEGYIYLQQELKGPKHAVGIVSLDPMEHDNGRWPAQTLKLVEFAVHNIIQESIRTHGKGYTCIKSNHFIFAISYEEDKTLLLLGNAIKNNILQFLKLKVSVGVGEPVQRLAELKKSKKQAEEALGLTYFSGLNQVLRYERLEQRKNSEHEWFALQSEIVKALTENELDIALEKMKALLQIIKQATIGNRQLAVATCFSSVLYIVQEVKKSDVPMSELGFDIQHLQHRLGQYETYEKMCDEVYNMLQELSNRIGDNPINKEQKLIERVIQYIESHYMDDISLETVAAIAFMNPYYFSSFFKKQMKQNFKQYVTDLRMNQAISLLKHSDMMVYEIAEKVGYKNARHFSDMFKKHTGKLPQEFKNSLRS</sequence>
<keyword evidence="3 8" id="KW-0597">Phosphoprotein</keyword>
<dbReference type="InterPro" id="IPR018060">
    <property type="entry name" value="HTH_AraC"/>
</dbReference>
<reference evidence="11" key="1">
    <citation type="submission" date="2021-03" db="EMBL/GenBank/DDBJ databases">
        <title>Antimicrobial resistance genes in bacteria isolated from Japanese honey, and their potential for conferring macrolide and lincosamide resistance in the American foulbrood pathogen Paenibacillus larvae.</title>
        <authorList>
            <person name="Okamoto M."/>
            <person name="Kumagai M."/>
            <person name="Kanamori H."/>
            <person name="Takamatsu D."/>
        </authorList>
    </citation>
    <scope>NUCLEOTIDE SEQUENCE</scope>
    <source>
        <strain evidence="11">J40TS1</strain>
    </source>
</reference>
<keyword evidence="6" id="KW-0238">DNA-binding</keyword>
<keyword evidence="4" id="KW-0902">Two-component regulatory system</keyword>
<dbReference type="InterPro" id="IPR001789">
    <property type="entry name" value="Sig_transdc_resp-reg_receiver"/>
</dbReference>
<dbReference type="PROSITE" id="PS01124">
    <property type="entry name" value="HTH_ARAC_FAMILY_2"/>
    <property type="match status" value="1"/>
</dbReference>
<dbReference type="InterPro" id="IPR018062">
    <property type="entry name" value="HTH_AraC-typ_CS"/>
</dbReference>
<dbReference type="GO" id="GO:0005737">
    <property type="term" value="C:cytoplasm"/>
    <property type="evidence" value="ECO:0007669"/>
    <property type="project" value="UniProtKB-SubCell"/>
</dbReference>
<dbReference type="SMART" id="SM00448">
    <property type="entry name" value="REC"/>
    <property type="match status" value="1"/>
</dbReference>
<dbReference type="InterPro" id="IPR051552">
    <property type="entry name" value="HptR"/>
</dbReference>
<dbReference type="SMART" id="SM00342">
    <property type="entry name" value="HTH_ARAC"/>
    <property type="match status" value="1"/>
</dbReference>
<comment type="subcellular location">
    <subcellularLocation>
        <location evidence="1">Cytoplasm</location>
    </subcellularLocation>
</comment>
<accession>A0A919YRV8</accession>
<protein>
    <recommendedName>
        <fullName evidence="13">AraC family transcriptional regulator</fullName>
    </recommendedName>
</protein>
<dbReference type="PANTHER" id="PTHR42713">
    <property type="entry name" value="HISTIDINE KINASE-RELATED"/>
    <property type="match status" value="1"/>
</dbReference>
<evidence type="ECO:0000313" key="11">
    <source>
        <dbReference type="EMBL" id="GIP17189.1"/>
    </source>
</evidence>
<evidence type="ECO:0000313" key="12">
    <source>
        <dbReference type="Proteomes" id="UP000683139"/>
    </source>
</evidence>
<dbReference type="PRINTS" id="PR00032">
    <property type="entry name" value="HTHARAC"/>
</dbReference>
<dbReference type="InterPro" id="IPR011006">
    <property type="entry name" value="CheY-like_superfamily"/>
</dbReference>
<dbReference type="SUPFAM" id="SSF46689">
    <property type="entry name" value="Homeodomain-like"/>
    <property type="match status" value="2"/>
</dbReference>
<dbReference type="Pfam" id="PF17853">
    <property type="entry name" value="GGDEF_2"/>
    <property type="match status" value="1"/>
</dbReference>
<keyword evidence="12" id="KW-1185">Reference proteome</keyword>
<evidence type="ECO:0000256" key="4">
    <source>
        <dbReference type="ARBA" id="ARBA00023012"/>
    </source>
</evidence>
<evidence type="ECO:0000259" key="9">
    <source>
        <dbReference type="PROSITE" id="PS01124"/>
    </source>
</evidence>